<gene>
    <name evidence="1" type="ORF">EAH81_06300</name>
</gene>
<comment type="caution">
    <text evidence="1">The sequence shown here is derived from an EMBL/GenBank/DDBJ whole genome shotgun (WGS) entry which is preliminary data.</text>
</comment>
<evidence type="ECO:0000313" key="1">
    <source>
        <dbReference type="EMBL" id="TPG44154.1"/>
    </source>
</evidence>
<reference evidence="1 2" key="1">
    <citation type="journal article" date="2019" name="Environ. Microbiol.">
        <title>Species interactions and distinct microbial communities in high Arctic permafrost affected cryosols are associated with the CH4 and CO2 gas fluxes.</title>
        <authorList>
            <person name="Altshuler I."/>
            <person name="Hamel J."/>
            <person name="Turney S."/>
            <person name="Magnuson E."/>
            <person name="Levesque R."/>
            <person name="Greer C."/>
            <person name="Whyte L.G."/>
        </authorList>
    </citation>
    <scope>NUCLEOTIDE SEQUENCE [LARGE SCALE GENOMIC DNA]</scope>
    <source>
        <strain evidence="1 2">42</strain>
    </source>
</reference>
<keyword evidence="2" id="KW-1185">Reference proteome</keyword>
<dbReference type="Pfam" id="PF14058">
    <property type="entry name" value="PcfK"/>
    <property type="match status" value="1"/>
</dbReference>
<dbReference type="RefSeq" id="WP_140504900.1">
    <property type="nucleotide sequence ID" value="NZ_RCZH01000003.1"/>
</dbReference>
<sequence>MKATEQFKSVMEKYLSDTAQNDSVFAQNFTKASKNLENCINYIFGEVKKTGFCAFDDQEIFDMAVKYYTDDSIGIPAPINCKAVVSQLIKADLFTSAPVVSETPVQKTETVKSPKTIAQQTLTLFDL</sequence>
<evidence type="ECO:0000313" key="2">
    <source>
        <dbReference type="Proteomes" id="UP000319700"/>
    </source>
</evidence>
<protein>
    <recommendedName>
        <fullName evidence="3">PcfK-like protein</fullName>
    </recommendedName>
</protein>
<name>A0A502F4J0_9FLAO</name>
<accession>A0A502F4J0</accession>
<proteinExistence type="predicted"/>
<dbReference type="Proteomes" id="UP000319700">
    <property type="component" value="Unassembled WGS sequence"/>
</dbReference>
<dbReference type="OrthoDB" id="713714at2"/>
<dbReference type="EMBL" id="RCZH01000003">
    <property type="protein sequence ID" value="TPG44154.1"/>
    <property type="molecule type" value="Genomic_DNA"/>
</dbReference>
<organism evidence="1 2">
    <name type="scientific">Flavobacterium pectinovorum</name>
    <dbReference type="NCBI Taxonomy" id="29533"/>
    <lineage>
        <taxon>Bacteria</taxon>
        <taxon>Pseudomonadati</taxon>
        <taxon>Bacteroidota</taxon>
        <taxon>Flavobacteriia</taxon>
        <taxon>Flavobacteriales</taxon>
        <taxon>Flavobacteriaceae</taxon>
        <taxon>Flavobacterium</taxon>
    </lineage>
</organism>
<dbReference type="InterPro" id="IPR025624">
    <property type="entry name" value="PcfK"/>
</dbReference>
<evidence type="ECO:0008006" key="3">
    <source>
        <dbReference type="Google" id="ProtNLM"/>
    </source>
</evidence>
<dbReference type="AlphaFoldDB" id="A0A502F4J0"/>